<dbReference type="InterPro" id="IPR036640">
    <property type="entry name" value="ABC1_TM_sf"/>
</dbReference>
<evidence type="ECO:0000256" key="2">
    <source>
        <dbReference type="ARBA" id="ARBA00022448"/>
    </source>
</evidence>
<feature type="transmembrane region" description="Helical" evidence="8">
    <location>
        <begin position="119"/>
        <end position="143"/>
    </location>
</feature>
<dbReference type="STRING" id="1440774.Y900_025065"/>
<dbReference type="PROSITE" id="PS50893">
    <property type="entry name" value="ABC_TRANSPORTER_2"/>
    <property type="match status" value="1"/>
</dbReference>
<keyword evidence="5 11" id="KW-0067">ATP-binding</keyword>
<evidence type="ECO:0000313" key="12">
    <source>
        <dbReference type="Proteomes" id="UP000022835"/>
    </source>
</evidence>
<dbReference type="OrthoDB" id="9810134at2"/>
<dbReference type="InterPro" id="IPR017871">
    <property type="entry name" value="ABC_transporter-like_CS"/>
</dbReference>
<dbReference type="GO" id="GO:0005524">
    <property type="term" value="F:ATP binding"/>
    <property type="evidence" value="ECO:0007669"/>
    <property type="project" value="UniProtKB-KW"/>
</dbReference>
<sequence length="637" mass="71381">MEKFHPSMDWGHELVPSLIWIAKAWGISAVLSLIALFLLARYTVWGRQYWRITGDYFKGRQSVGVWIWIAVLLLSTIISVRLDVLLSYYSNDLFTSLQVAFQGAGGGNEEVRQSGIHGFWAALILFGILATIYISRVMLDIYLMQRFIIRWRVWLTDRLTCDWLDDHAYYRTRFTDSDIDNPDQRIQYDIDIFTAGVGSSPNTPMIGSSSTLLFGAINSLVTVVSFTVILWNLSGPLTFLGVTLGHALFWVVLVYVLVATVIAFWIGHPLIRLSFRNELTNAVFRYALVRLRDSAEAVGFYRGENAERGLLRTKFAQIIANYKRYVNRTIALTGWNLSMSQIINPLPLVIQAPRLFAGQIDLGDVTQSSSAFGSIHDSLSFFRNAYDSFASYRAAIIRLHGLVETNAEARELPKLTTVTSTDGSVELRRVEVRTPSGSQLVDPIDLRLEPGETLVITGPSGAGKTTLLRSLAQLWPFTSGTLCRPEDDHTMFLSQMPYVPLGDLRTVVSYPATSGEISDDDLQHALSKVALSHLTIRLNESQDWAKVLSPGEQQRIAFARVLLTKPKAVFLDEATSALDEGLEFALYEMVRTELPNTILVSVSHRSTVEQHHVRHLELLGEGQWRLGHVEGNEPATV</sequence>
<evidence type="ECO:0000259" key="9">
    <source>
        <dbReference type="PROSITE" id="PS50893"/>
    </source>
</evidence>
<dbReference type="GO" id="GO:0016887">
    <property type="term" value="F:ATP hydrolysis activity"/>
    <property type="evidence" value="ECO:0007669"/>
    <property type="project" value="InterPro"/>
</dbReference>
<evidence type="ECO:0000256" key="3">
    <source>
        <dbReference type="ARBA" id="ARBA00022692"/>
    </source>
</evidence>
<dbReference type="Pfam" id="PF00005">
    <property type="entry name" value="ABC_tran"/>
    <property type="match status" value="1"/>
</dbReference>
<evidence type="ECO:0000256" key="5">
    <source>
        <dbReference type="ARBA" id="ARBA00022840"/>
    </source>
</evidence>
<dbReference type="PANTHER" id="PTHR11384:SF59">
    <property type="entry name" value="LYSOSOMAL COBALAMIN TRANSPORTER ABCD4"/>
    <property type="match status" value="1"/>
</dbReference>
<evidence type="ECO:0000259" key="10">
    <source>
        <dbReference type="PROSITE" id="PS50929"/>
    </source>
</evidence>
<dbReference type="InterPro" id="IPR011527">
    <property type="entry name" value="ABC1_TM_dom"/>
</dbReference>
<dbReference type="PROSITE" id="PS50929">
    <property type="entry name" value="ABC_TM1F"/>
    <property type="match status" value="1"/>
</dbReference>
<dbReference type="InterPro" id="IPR050835">
    <property type="entry name" value="ABC_transporter_sub-D"/>
</dbReference>
<feature type="transmembrane region" description="Helical" evidence="8">
    <location>
        <begin position="20"/>
        <end position="44"/>
    </location>
</feature>
<gene>
    <name evidence="11" type="ORF">Y900_025065</name>
</gene>
<dbReference type="Proteomes" id="UP000022835">
    <property type="component" value="Unassembled WGS sequence"/>
</dbReference>
<feature type="transmembrane region" description="Helical" evidence="8">
    <location>
        <begin position="212"/>
        <end position="233"/>
    </location>
</feature>
<dbReference type="SMART" id="SM00382">
    <property type="entry name" value="AAA"/>
    <property type="match status" value="1"/>
</dbReference>
<name>A0A064CNE7_9MYCO</name>
<feature type="domain" description="ABC transporter" evidence="9">
    <location>
        <begin position="425"/>
        <end position="637"/>
    </location>
</feature>
<dbReference type="eggNOG" id="COG4178">
    <property type="taxonomic scope" value="Bacteria"/>
</dbReference>
<comment type="subcellular location">
    <subcellularLocation>
        <location evidence="1">Cell membrane</location>
        <topology evidence="1">Multi-pass membrane protein</topology>
    </subcellularLocation>
</comment>
<dbReference type="Pfam" id="PF06472">
    <property type="entry name" value="ABC_membrane_2"/>
    <property type="match status" value="1"/>
</dbReference>
<evidence type="ECO:0000256" key="8">
    <source>
        <dbReference type="SAM" id="Phobius"/>
    </source>
</evidence>
<keyword evidence="2" id="KW-0813">Transport</keyword>
<dbReference type="SUPFAM" id="SSF52540">
    <property type="entry name" value="P-loop containing nucleoside triphosphate hydrolases"/>
    <property type="match status" value="1"/>
</dbReference>
<keyword evidence="12" id="KW-1185">Reference proteome</keyword>
<feature type="domain" description="ABC transmembrane type-1" evidence="10">
    <location>
        <begin position="66"/>
        <end position="391"/>
    </location>
</feature>
<dbReference type="Gene3D" id="1.20.1560.10">
    <property type="entry name" value="ABC transporter type 1, transmembrane domain"/>
    <property type="match status" value="1"/>
</dbReference>
<reference evidence="11" key="1">
    <citation type="submission" date="2014-05" db="EMBL/GenBank/DDBJ databases">
        <title>Genome sequence of Mycobacterium aromaticivorans strain JS19b1T (= DSM 45407T).</title>
        <authorList>
            <person name="Kwak Y."/>
            <person name="Park G.-S."/>
            <person name="Li Q.X."/>
            <person name="Lee S.-E."/>
            <person name="Shin J.-H."/>
        </authorList>
    </citation>
    <scope>NUCLEOTIDE SEQUENCE [LARGE SCALE GENOMIC DNA]</scope>
    <source>
        <strain evidence="11">JS19b1</strain>
    </source>
</reference>
<evidence type="ECO:0000256" key="4">
    <source>
        <dbReference type="ARBA" id="ARBA00022741"/>
    </source>
</evidence>
<comment type="caution">
    <text evidence="11">The sequence shown here is derived from an EMBL/GenBank/DDBJ whole genome shotgun (WGS) entry which is preliminary data.</text>
</comment>
<accession>A0A064CNE7</accession>
<keyword evidence="4" id="KW-0547">Nucleotide-binding</keyword>
<organism evidence="11 12">
    <name type="scientific">Mycolicibacterium aromaticivorans JS19b1 = JCM 16368</name>
    <dbReference type="NCBI Taxonomy" id="1440774"/>
    <lineage>
        <taxon>Bacteria</taxon>
        <taxon>Bacillati</taxon>
        <taxon>Actinomycetota</taxon>
        <taxon>Actinomycetes</taxon>
        <taxon>Mycobacteriales</taxon>
        <taxon>Mycobacteriaceae</taxon>
        <taxon>Mycolicibacterium</taxon>
    </lineage>
</organism>
<feature type="transmembrane region" description="Helical" evidence="8">
    <location>
        <begin position="65"/>
        <end position="89"/>
    </location>
</feature>
<evidence type="ECO:0000256" key="1">
    <source>
        <dbReference type="ARBA" id="ARBA00004651"/>
    </source>
</evidence>
<dbReference type="GO" id="GO:0005886">
    <property type="term" value="C:plasma membrane"/>
    <property type="evidence" value="ECO:0007669"/>
    <property type="project" value="UniProtKB-SubCell"/>
</dbReference>
<dbReference type="EMBL" id="JALN02000001">
    <property type="protein sequence ID" value="KDF02110.1"/>
    <property type="molecule type" value="Genomic_DNA"/>
</dbReference>
<keyword evidence="7 8" id="KW-0472">Membrane</keyword>
<dbReference type="InterPro" id="IPR027417">
    <property type="entry name" value="P-loop_NTPase"/>
</dbReference>
<dbReference type="AlphaFoldDB" id="A0A064CNE7"/>
<keyword evidence="6 8" id="KW-1133">Transmembrane helix</keyword>
<evidence type="ECO:0000256" key="7">
    <source>
        <dbReference type="ARBA" id="ARBA00023136"/>
    </source>
</evidence>
<dbReference type="GO" id="GO:0140359">
    <property type="term" value="F:ABC-type transporter activity"/>
    <property type="evidence" value="ECO:0007669"/>
    <property type="project" value="InterPro"/>
</dbReference>
<feature type="transmembrane region" description="Helical" evidence="8">
    <location>
        <begin position="239"/>
        <end position="266"/>
    </location>
</feature>
<dbReference type="PANTHER" id="PTHR11384">
    <property type="entry name" value="ATP-BINDING CASSETTE, SUB-FAMILY D MEMBER"/>
    <property type="match status" value="1"/>
</dbReference>
<proteinExistence type="predicted"/>
<dbReference type="PROSITE" id="PS00211">
    <property type="entry name" value="ABC_TRANSPORTER_1"/>
    <property type="match status" value="1"/>
</dbReference>
<dbReference type="Gene3D" id="3.40.50.300">
    <property type="entry name" value="P-loop containing nucleotide triphosphate hydrolases"/>
    <property type="match status" value="1"/>
</dbReference>
<protein>
    <submittedName>
        <fullName evidence="11">Multidrug ABC transporter ATP-binding protein</fullName>
    </submittedName>
</protein>
<dbReference type="InterPro" id="IPR003593">
    <property type="entry name" value="AAA+_ATPase"/>
</dbReference>
<evidence type="ECO:0000313" key="11">
    <source>
        <dbReference type="EMBL" id="KDF02110.1"/>
    </source>
</evidence>
<dbReference type="SUPFAM" id="SSF90123">
    <property type="entry name" value="ABC transporter transmembrane region"/>
    <property type="match status" value="1"/>
</dbReference>
<dbReference type="InterPro" id="IPR003439">
    <property type="entry name" value="ABC_transporter-like_ATP-bd"/>
</dbReference>
<evidence type="ECO:0000256" key="6">
    <source>
        <dbReference type="ARBA" id="ARBA00022989"/>
    </source>
</evidence>
<keyword evidence="3 8" id="KW-0812">Transmembrane</keyword>
<dbReference type="CDD" id="cd03223">
    <property type="entry name" value="ABCD_peroxisomal_ALDP"/>
    <property type="match status" value="1"/>
</dbReference>
<dbReference type="RefSeq" id="WP_036344959.1">
    <property type="nucleotide sequence ID" value="NZ_JALN02000001.1"/>
</dbReference>